<proteinExistence type="predicted"/>
<protein>
    <submittedName>
        <fullName evidence="3">Uncharacterized protein</fullName>
    </submittedName>
</protein>
<feature type="region of interest" description="Disordered" evidence="1">
    <location>
        <begin position="128"/>
        <end position="158"/>
    </location>
</feature>
<feature type="region of interest" description="Disordered" evidence="1">
    <location>
        <begin position="296"/>
        <end position="415"/>
    </location>
</feature>
<evidence type="ECO:0000256" key="2">
    <source>
        <dbReference type="SAM" id="SignalP"/>
    </source>
</evidence>
<dbReference type="Proteomes" id="UP000094020">
    <property type="component" value="Chromosome 8"/>
</dbReference>
<feature type="compositionally biased region" description="Low complexity" evidence="1">
    <location>
        <begin position="328"/>
        <end position="374"/>
    </location>
</feature>
<feature type="compositionally biased region" description="Low complexity" evidence="1">
    <location>
        <begin position="493"/>
        <end position="511"/>
    </location>
</feature>
<dbReference type="KEGG" id="kpin:30173019"/>
<feature type="compositionally biased region" description="Low complexity" evidence="1">
    <location>
        <begin position="456"/>
        <end position="479"/>
    </location>
</feature>
<evidence type="ECO:0000256" key="1">
    <source>
        <dbReference type="SAM" id="MobiDB-lite"/>
    </source>
</evidence>
<accession>A0A1B9I096</accession>
<dbReference type="STRING" id="1296096.A0A1B9I096"/>
<reference evidence="4" key="2">
    <citation type="submission" date="2013-07" db="EMBL/GenBank/DDBJ databases">
        <authorList>
            <consortium name="The Broad Institute Genome Sequencing Platform"/>
            <person name="Cuomo C."/>
            <person name="Litvintseva A."/>
            <person name="Chen Y."/>
            <person name="Heitman J."/>
            <person name="Sun S."/>
            <person name="Springer D."/>
            <person name="Dromer F."/>
            <person name="Young S.K."/>
            <person name="Zeng Q."/>
            <person name="Gargeya S."/>
            <person name="Fitzgerald M."/>
            <person name="Abouelleil A."/>
            <person name="Alvarado L."/>
            <person name="Berlin A.M."/>
            <person name="Chapman S.B."/>
            <person name="Dewar J."/>
            <person name="Goldberg J."/>
            <person name="Griggs A."/>
            <person name="Gujja S."/>
            <person name="Hansen M."/>
            <person name="Howarth C."/>
            <person name="Imamovic A."/>
            <person name="Larimer J."/>
            <person name="McCowan C."/>
            <person name="Murphy C."/>
            <person name="Pearson M."/>
            <person name="Priest M."/>
            <person name="Roberts A."/>
            <person name="Saif S."/>
            <person name="Shea T."/>
            <person name="Sykes S."/>
            <person name="Wortman J."/>
            <person name="Nusbaum C."/>
            <person name="Birren B."/>
        </authorList>
    </citation>
    <scope>NUCLEOTIDE SEQUENCE</scope>
    <source>
        <strain evidence="4">CBS 10737</strain>
    </source>
</reference>
<feature type="signal peptide" evidence="2">
    <location>
        <begin position="1"/>
        <end position="26"/>
    </location>
</feature>
<name>A0A1B9I096_9TREE</name>
<evidence type="ECO:0000313" key="3">
    <source>
        <dbReference type="EMBL" id="OCF48963.1"/>
    </source>
</evidence>
<feature type="compositionally biased region" description="Polar residues" evidence="1">
    <location>
        <begin position="241"/>
        <end position="255"/>
    </location>
</feature>
<sequence>MMINSSKVNYNIAIFILSFLVQGISSQYIPIPIHDKTNKIRSDENDNYSNSNSKDLRLLSYDDFCLYGLNIENQNKGLKISDELNNVLSYCSKTGHNIQLIPDGTLKGVTYVKTSSWVQVSGSGDFTKIGISPNDPGGQFDSSKHSPEGSKLITSQGGDPAQNWVTIISPETFCVRACFGDPATCPTQYDSLGCYFLTSNGVGWDDVWQDCEADEGDPPGVINGQTYIPGNGPIPTPSIPAVSNCQPGSSISNGQTAAADSGSNSSDKNDSSTGSNAEQGSTTWLPVQTCLPCTATAGSFPSSSPSGDSDSSSSSVPREGGAQGGGEPSQASSAASSALGSNNPSTISSGSSTSALKSGSAGATALGGASSVTSQEKGGTEQVGVTKLSPSTTTNNNGDSSPTAAPSQGGDLSARDDDQWWNLKRQEEGETITSGDQCCFTTWTPSVIGGTGAKETGTSTKGSNTNKSSGVTTSGSKSGLAPGATSTNPAKVSGNKNGTVSGNGTNSNGTNSSSNALLAMKIWIAGGKIDKLVGVLVGAILGLTLAGMALV</sequence>
<evidence type="ECO:0000313" key="4">
    <source>
        <dbReference type="EMBL" id="WWC71871.1"/>
    </source>
</evidence>
<feature type="region of interest" description="Disordered" evidence="1">
    <location>
        <begin position="212"/>
        <end position="283"/>
    </location>
</feature>
<evidence type="ECO:0000313" key="5">
    <source>
        <dbReference type="Proteomes" id="UP000094020"/>
    </source>
</evidence>
<dbReference type="EMBL" id="KI894012">
    <property type="protein sequence ID" value="OCF48963.1"/>
    <property type="molecule type" value="Genomic_DNA"/>
</dbReference>
<reference evidence="4" key="4">
    <citation type="submission" date="2024-02" db="EMBL/GenBank/DDBJ databases">
        <title>Comparative genomics of Cryptococcus and Kwoniella reveals pathogenesis evolution and contrasting modes of karyotype evolution via chromosome fusion or intercentromeric recombination.</title>
        <authorList>
            <person name="Coelho M.A."/>
            <person name="David-Palma M."/>
            <person name="Shea T."/>
            <person name="Bowers K."/>
            <person name="McGinley-Smith S."/>
            <person name="Mohammad A.W."/>
            <person name="Gnirke A."/>
            <person name="Yurkov A.M."/>
            <person name="Nowrousian M."/>
            <person name="Sun S."/>
            <person name="Cuomo C.A."/>
            <person name="Heitman J."/>
        </authorList>
    </citation>
    <scope>NUCLEOTIDE SEQUENCE</scope>
    <source>
        <strain evidence="4">CBS 10737</strain>
    </source>
</reference>
<feature type="chain" id="PRO_5008628233" evidence="2">
    <location>
        <begin position="27"/>
        <end position="551"/>
    </location>
</feature>
<dbReference type="EMBL" id="CP144526">
    <property type="protein sequence ID" value="WWC71871.1"/>
    <property type="molecule type" value="Genomic_DNA"/>
</dbReference>
<dbReference type="RefSeq" id="XP_019010182.1">
    <property type="nucleotide sequence ID" value="XM_019156380.1"/>
</dbReference>
<reference evidence="3" key="1">
    <citation type="submission" date="2013-07" db="EMBL/GenBank/DDBJ databases">
        <title>The Genome Sequence of Cryptococcus pinus CBS10737.</title>
        <authorList>
            <consortium name="The Broad Institute Genome Sequencing Platform"/>
            <person name="Cuomo C."/>
            <person name="Litvintseva A."/>
            <person name="Chen Y."/>
            <person name="Heitman J."/>
            <person name="Sun S."/>
            <person name="Springer D."/>
            <person name="Dromer F."/>
            <person name="Young S.K."/>
            <person name="Zeng Q."/>
            <person name="Gargeya S."/>
            <person name="Fitzgerald M."/>
            <person name="Abouelleil A."/>
            <person name="Alvarado L."/>
            <person name="Berlin A.M."/>
            <person name="Chapman S.B."/>
            <person name="Dewar J."/>
            <person name="Goldberg J."/>
            <person name="Griggs A."/>
            <person name="Gujja S."/>
            <person name="Hansen M."/>
            <person name="Howarth C."/>
            <person name="Imamovic A."/>
            <person name="Larimer J."/>
            <person name="McCowan C."/>
            <person name="Murphy C."/>
            <person name="Pearson M."/>
            <person name="Priest M."/>
            <person name="Roberts A."/>
            <person name="Saif S."/>
            <person name="Shea T."/>
            <person name="Sykes S."/>
            <person name="Wortman J."/>
            <person name="Nusbaum C."/>
            <person name="Birren B."/>
        </authorList>
    </citation>
    <scope>NUCLEOTIDE SEQUENCE [LARGE SCALE GENOMIC DNA]</scope>
    <source>
        <strain evidence="3">CBS 10737</strain>
    </source>
</reference>
<keyword evidence="2" id="KW-0732">Signal</keyword>
<gene>
    <name evidence="3" type="ORF">I206_04650</name>
    <name evidence="4" type="ORF">I206_105830</name>
</gene>
<keyword evidence="5" id="KW-1185">Reference proteome</keyword>
<dbReference type="GeneID" id="30173019"/>
<feature type="compositionally biased region" description="Low complexity" evidence="1">
    <location>
        <begin position="298"/>
        <end position="315"/>
    </location>
</feature>
<organism evidence="3">
    <name type="scientific">Kwoniella pini CBS 10737</name>
    <dbReference type="NCBI Taxonomy" id="1296096"/>
    <lineage>
        <taxon>Eukaryota</taxon>
        <taxon>Fungi</taxon>
        <taxon>Dikarya</taxon>
        <taxon>Basidiomycota</taxon>
        <taxon>Agaricomycotina</taxon>
        <taxon>Tremellomycetes</taxon>
        <taxon>Tremellales</taxon>
        <taxon>Cryptococcaceae</taxon>
        <taxon>Kwoniella</taxon>
    </lineage>
</organism>
<dbReference type="OrthoDB" id="2564904at2759"/>
<feature type="compositionally biased region" description="Low complexity" evidence="1">
    <location>
        <begin position="256"/>
        <end position="276"/>
    </location>
</feature>
<reference evidence="3" key="3">
    <citation type="submission" date="2016-07" db="EMBL/GenBank/DDBJ databases">
        <title>Evolution of pathogenesis and genome organization in the Tremellales.</title>
        <authorList>
            <person name="Cuomo C."/>
            <person name="Litvintseva A."/>
            <person name="Heitman J."/>
            <person name="Chen Y."/>
            <person name="Sun S."/>
            <person name="Springer D."/>
            <person name="Dromer F."/>
            <person name="Young S."/>
            <person name="Zeng Q."/>
            <person name="Chapman S."/>
            <person name="Gujja S."/>
            <person name="Saif S."/>
            <person name="Birren B."/>
        </authorList>
    </citation>
    <scope>NUCLEOTIDE SEQUENCE</scope>
    <source>
        <strain evidence="3">CBS 10737</strain>
    </source>
</reference>
<feature type="compositionally biased region" description="Polar residues" evidence="1">
    <location>
        <begin position="388"/>
        <end position="406"/>
    </location>
</feature>
<feature type="region of interest" description="Disordered" evidence="1">
    <location>
        <begin position="449"/>
        <end position="511"/>
    </location>
</feature>
<dbReference type="AlphaFoldDB" id="A0A1B9I096"/>